<accession>A0AAV2JPL3</accession>
<dbReference type="InterPro" id="IPR031479">
    <property type="entry name" value="SLX4IP"/>
</dbReference>
<feature type="region of interest" description="Disordered" evidence="1">
    <location>
        <begin position="119"/>
        <end position="343"/>
    </location>
</feature>
<evidence type="ECO:0000313" key="3">
    <source>
        <dbReference type="Proteomes" id="UP001497482"/>
    </source>
</evidence>
<feature type="compositionally biased region" description="Polar residues" evidence="1">
    <location>
        <begin position="283"/>
        <end position="296"/>
    </location>
</feature>
<dbReference type="Pfam" id="PF15744">
    <property type="entry name" value="UPF0492"/>
    <property type="match status" value="1"/>
</dbReference>
<evidence type="ECO:0000313" key="2">
    <source>
        <dbReference type="EMBL" id="CAL1578246.1"/>
    </source>
</evidence>
<evidence type="ECO:0008006" key="4">
    <source>
        <dbReference type="Google" id="ProtNLM"/>
    </source>
</evidence>
<proteinExistence type="predicted"/>
<dbReference type="PANTHER" id="PTHR28557">
    <property type="entry name" value="PROTEIN SLX4IP"/>
    <property type="match status" value="1"/>
</dbReference>
<dbReference type="AlphaFoldDB" id="A0AAV2JPL3"/>
<keyword evidence="3" id="KW-1185">Reference proteome</keyword>
<gene>
    <name evidence="2" type="ORF">KC01_LOCUS9421</name>
</gene>
<dbReference type="PANTHER" id="PTHR28557:SF1">
    <property type="entry name" value="PROTEIN SLX4IP"/>
    <property type="match status" value="1"/>
</dbReference>
<dbReference type="Proteomes" id="UP001497482">
    <property type="component" value="Chromosome 13"/>
</dbReference>
<evidence type="ECO:0000256" key="1">
    <source>
        <dbReference type="SAM" id="MobiDB-lite"/>
    </source>
</evidence>
<sequence length="343" mass="37989">MPPHKYVIKCGNFAVLVDLHVLPQGDRPADPSWFTMDQVEEVTALVRDAVDQRVKQYTESLHNRRLPKHKKVLTPATAFSVKDLRVFPERFVVCASCPEDASALLGNLSRTAKELSEQSRSEYFSKAAETQEPPHIPTKTKKTGLQKIAKQASVQKEQKEQKDSHTIRPSGLEEAHSKRSSDPMLQIGDNLDSGPNREQNNSDKHAASCQEETGLETSEPSRDEGEDPIPLRAKRACLESSSQTSRRDFKVEGESKALLVSERIETAVEVELLTPGKRAPRQPLTSSNNTAQTNPNRPAASLKGLSDKHASSSSSIASRPEQAEEEGSENVPRASRLRRTKRS</sequence>
<name>A0AAV2JPL3_KNICA</name>
<protein>
    <recommendedName>
        <fullName evidence="4">Protein SLX4IP</fullName>
    </recommendedName>
</protein>
<feature type="compositionally biased region" description="Basic and acidic residues" evidence="1">
    <location>
        <begin position="156"/>
        <end position="181"/>
    </location>
</feature>
<dbReference type="EMBL" id="OZ035835">
    <property type="protein sequence ID" value="CAL1578246.1"/>
    <property type="molecule type" value="Genomic_DNA"/>
</dbReference>
<feature type="compositionally biased region" description="Basic and acidic residues" evidence="1">
    <location>
        <begin position="245"/>
        <end position="255"/>
    </location>
</feature>
<reference evidence="2 3" key="1">
    <citation type="submission" date="2024-04" db="EMBL/GenBank/DDBJ databases">
        <authorList>
            <person name="Waldvogel A.-M."/>
            <person name="Schoenle A."/>
        </authorList>
    </citation>
    <scope>NUCLEOTIDE SEQUENCE [LARGE SCALE GENOMIC DNA]</scope>
</reference>
<organism evidence="2 3">
    <name type="scientific">Knipowitschia caucasica</name>
    <name type="common">Caucasian dwarf goby</name>
    <name type="synonym">Pomatoschistus caucasicus</name>
    <dbReference type="NCBI Taxonomy" id="637954"/>
    <lineage>
        <taxon>Eukaryota</taxon>
        <taxon>Metazoa</taxon>
        <taxon>Chordata</taxon>
        <taxon>Craniata</taxon>
        <taxon>Vertebrata</taxon>
        <taxon>Euteleostomi</taxon>
        <taxon>Actinopterygii</taxon>
        <taxon>Neopterygii</taxon>
        <taxon>Teleostei</taxon>
        <taxon>Neoteleostei</taxon>
        <taxon>Acanthomorphata</taxon>
        <taxon>Gobiaria</taxon>
        <taxon>Gobiiformes</taxon>
        <taxon>Gobioidei</taxon>
        <taxon>Gobiidae</taxon>
        <taxon>Gobiinae</taxon>
        <taxon>Knipowitschia</taxon>
    </lineage>
</organism>